<dbReference type="CDD" id="cd18617">
    <property type="entry name" value="GH43_XynB-like"/>
    <property type="match status" value="1"/>
</dbReference>
<dbReference type="InterPro" id="IPR013320">
    <property type="entry name" value="ConA-like_dom_sf"/>
</dbReference>
<dbReference type="InterPro" id="IPR051795">
    <property type="entry name" value="Glycosyl_Hydrlase_43"/>
</dbReference>
<protein>
    <submittedName>
        <fullName evidence="5">Family 43 glycosylhydrolase</fullName>
    </submittedName>
</protein>
<organism evidence="5 6">
    <name type="scientific">Schleiferilactobacillus harbinensis</name>
    <dbReference type="NCBI Taxonomy" id="304207"/>
    <lineage>
        <taxon>Bacteria</taxon>
        <taxon>Bacillati</taxon>
        <taxon>Bacillota</taxon>
        <taxon>Bacilli</taxon>
        <taxon>Lactobacillales</taxon>
        <taxon>Lactobacillaceae</taxon>
        <taxon>Schleiferilactobacillus</taxon>
    </lineage>
</organism>
<dbReference type="Gene3D" id="2.60.120.200">
    <property type="match status" value="1"/>
</dbReference>
<dbReference type="Gene3D" id="2.115.10.20">
    <property type="entry name" value="Glycosyl hydrolase domain, family 43"/>
    <property type="match status" value="1"/>
</dbReference>
<dbReference type="SUPFAM" id="SSF49899">
    <property type="entry name" value="Concanavalin A-like lectins/glucanases"/>
    <property type="match status" value="1"/>
</dbReference>
<comment type="similarity">
    <text evidence="1 4">Belongs to the glycosyl hydrolase 43 family.</text>
</comment>
<evidence type="ECO:0000256" key="2">
    <source>
        <dbReference type="ARBA" id="ARBA00022801"/>
    </source>
</evidence>
<dbReference type="GO" id="GO:0005975">
    <property type="term" value="P:carbohydrate metabolic process"/>
    <property type="evidence" value="ECO:0007669"/>
    <property type="project" value="InterPro"/>
</dbReference>
<dbReference type="PANTHER" id="PTHR42812:SF12">
    <property type="entry name" value="BETA-XYLOSIDASE-RELATED"/>
    <property type="match status" value="1"/>
</dbReference>
<keyword evidence="3 4" id="KW-0326">Glycosidase</keyword>
<evidence type="ECO:0000313" key="6">
    <source>
        <dbReference type="Proteomes" id="UP000326779"/>
    </source>
</evidence>
<gene>
    <name evidence="5" type="ORF">D1010_02405</name>
</gene>
<dbReference type="InterPro" id="IPR041542">
    <property type="entry name" value="GH43_C2"/>
</dbReference>
<accession>A0A510TXF2</accession>
<dbReference type="AlphaFoldDB" id="A0A510TXF2"/>
<proteinExistence type="inferred from homology"/>
<name>A0A510TXF2_9LACO</name>
<dbReference type="GO" id="GO:0004553">
    <property type="term" value="F:hydrolase activity, hydrolyzing O-glycosyl compounds"/>
    <property type="evidence" value="ECO:0007669"/>
    <property type="project" value="InterPro"/>
</dbReference>
<dbReference type="PANTHER" id="PTHR42812">
    <property type="entry name" value="BETA-XYLOSIDASE"/>
    <property type="match status" value="1"/>
</dbReference>
<dbReference type="RefSeq" id="WP_146994244.1">
    <property type="nucleotide sequence ID" value="NZ_BJTX01000016.1"/>
</dbReference>
<dbReference type="Pfam" id="PF04616">
    <property type="entry name" value="Glyco_hydro_43"/>
    <property type="match status" value="1"/>
</dbReference>
<dbReference type="EMBL" id="CP045143">
    <property type="protein sequence ID" value="QFR22391.1"/>
    <property type="molecule type" value="Genomic_DNA"/>
</dbReference>
<evidence type="ECO:0000313" key="5">
    <source>
        <dbReference type="EMBL" id="QFR22391.1"/>
    </source>
</evidence>
<dbReference type="Pfam" id="PF17851">
    <property type="entry name" value="GH43_C2"/>
    <property type="match status" value="1"/>
</dbReference>
<evidence type="ECO:0000256" key="4">
    <source>
        <dbReference type="RuleBase" id="RU361187"/>
    </source>
</evidence>
<dbReference type="SUPFAM" id="SSF75005">
    <property type="entry name" value="Arabinanase/levansucrase/invertase"/>
    <property type="match status" value="1"/>
</dbReference>
<evidence type="ECO:0000256" key="3">
    <source>
        <dbReference type="ARBA" id="ARBA00023295"/>
    </source>
</evidence>
<reference evidence="5 6" key="1">
    <citation type="submission" date="2019-10" db="EMBL/GenBank/DDBJ databases">
        <title>The completed genome of Lactobacillus harbinensis M1.</title>
        <authorList>
            <person name="Zheng Y."/>
        </authorList>
    </citation>
    <scope>NUCLEOTIDE SEQUENCE [LARGE SCALE GENOMIC DNA]</scope>
    <source>
        <strain evidence="5 6">M1</strain>
    </source>
</reference>
<dbReference type="InterPro" id="IPR006710">
    <property type="entry name" value="Glyco_hydro_43"/>
</dbReference>
<dbReference type="Proteomes" id="UP000326779">
    <property type="component" value="Chromosome"/>
</dbReference>
<dbReference type="KEGG" id="lhb:D1010_02405"/>
<keyword evidence="2 4" id="KW-0378">Hydrolase</keyword>
<evidence type="ECO:0000256" key="1">
    <source>
        <dbReference type="ARBA" id="ARBA00009865"/>
    </source>
</evidence>
<sequence length="514" mass="56036">MAATHYQNPVIQGFSPDPSVCVVGDDFYLVNSTFSYFPGIPIFHSRDMVHWLQIGNVLSRESQVNLTGNNIAAGIFAPTIRYHQGTFYVICTNIGHEGNFVVSAQDPAGPWSDPVFITEADGIDPSLFFAPDGHVYYTGTHDRATGAAYPGDNDIYLAELDPATWQIKGPKHPVWHGALRESAWAEGPHLYYRHGYYYLMIAEGGTYHHHAITIARSKNITGPYTGNPDNPILTHRHLGQDYPVANVGHGDLVASPNGSWYLVCLASRKVAGRVNLGRETFIANVSWADDWPVINPGVGRLSTTGTIDLPPAPVQQPTATIVFDQPLDPRLLFLRNPVPANYQYPGDHTVQLIPTTVDLTAPASPTFIGVRQSSMTMLFRAEFSTLPATANQVGITVFQTDQYYIKFFVTTEAGQSSLKVIQAAGGEETTIGSWPVHTAIRTLCFRQNGQTLSCGYRNTADPAYHWLDIAVDTRSLSTEIAGGFTGCVNAVFAVGPDKTPIVLRSLSTDAPAVN</sequence>
<dbReference type="InterPro" id="IPR023296">
    <property type="entry name" value="Glyco_hydro_beta-prop_sf"/>
</dbReference>